<dbReference type="RefSeq" id="WP_068802969.1">
    <property type="nucleotide sequence ID" value="NZ_CP014671.1"/>
</dbReference>
<accession>A0A1B1YRT9</accession>
<organism evidence="3 4">
    <name type="scientific">Immundisolibacter cernigliae</name>
    <dbReference type="NCBI Taxonomy" id="1810504"/>
    <lineage>
        <taxon>Bacteria</taxon>
        <taxon>Pseudomonadati</taxon>
        <taxon>Pseudomonadota</taxon>
        <taxon>Gammaproteobacteria</taxon>
        <taxon>Immundisolibacterales</taxon>
        <taxon>Immundisolibacteraceae</taxon>
        <taxon>Immundisolibacter</taxon>
    </lineage>
</organism>
<gene>
    <name evidence="3" type="ORF">PG2T_04220</name>
</gene>
<comment type="similarity">
    <text evidence="1 2">Belongs to the phD/YefM antitoxin family.</text>
</comment>
<evidence type="ECO:0000313" key="3">
    <source>
        <dbReference type="EMBL" id="ANX03473.1"/>
    </source>
</evidence>
<evidence type="ECO:0000256" key="1">
    <source>
        <dbReference type="ARBA" id="ARBA00009981"/>
    </source>
</evidence>
<evidence type="ECO:0000313" key="4">
    <source>
        <dbReference type="Proteomes" id="UP000092952"/>
    </source>
</evidence>
<comment type="function">
    <text evidence="2">Antitoxin component of a type II toxin-antitoxin (TA) system.</text>
</comment>
<dbReference type="InterPro" id="IPR036165">
    <property type="entry name" value="YefM-like_sf"/>
</dbReference>
<dbReference type="EMBL" id="CP014671">
    <property type="protein sequence ID" value="ANX03473.1"/>
    <property type="molecule type" value="Genomic_DNA"/>
</dbReference>
<dbReference type="OrthoDB" id="165038at2"/>
<proteinExistence type="inferred from homology"/>
<dbReference type="AlphaFoldDB" id="A0A1B1YRT9"/>
<evidence type="ECO:0000256" key="2">
    <source>
        <dbReference type="RuleBase" id="RU362080"/>
    </source>
</evidence>
<keyword evidence="4" id="KW-1185">Reference proteome</keyword>
<dbReference type="Gene3D" id="3.40.1620.10">
    <property type="entry name" value="YefM-like domain"/>
    <property type="match status" value="1"/>
</dbReference>
<dbReference type="Proteomes" id="UP000092952">
    <property type="component" value="Chromosome"/>
</dbReference>
<protein>
    <recommendedName>
        <fullName evidence="2">Antitoxin</fullName>
    </recommendedName>
</protein>
<dbReference type="InterPro" id="IPR006442">
    <property type="entry name" value="Antitoxin_Phd/YefM"/>
</dbReference>
<dbReference type="NCBIfam" id="TIGR01552">
    <property type="entry name" value="phd_fam"/>
    <property type="match status" value="1"/>
</dbReference>
<dbReference type="KEGG" id="gbi:PG2T_04220"/>
<name>A0A1B1YRT9_9GAMM</name>
<sequence>MRYISATEAKQRLAALLDAAQSEPVVIRRQKRDVAVLLSARDYERLRALNVEEFERFCDRIGERAAARGLTENTLADLLADEG</sequence>
<dbReference type="STRING" id="1810504.PG2T_04220"/>
<dbReference type="InParanoid" id="A0A1B1YRT9"/>
<dbReference type="Pfam" id="PF02604">
    <property type="entry name" value="PhdYeFM_antitox"/>
    <property type="match status" value="1"/>
</dbReference>
<reference evidence="4" key="1">
    <citation type="submission" date="2016-03" db="EMBL/GenBank/DDBJ databases">
        <title>Complete genome sequence of Solimmundus cernigliae, representing a novel lineage of polycyclic aromatic hydrocarbon degraders within the Gammaproteobacteria.</title>
        <authorList>
            <person name="Singleton D.R."/>
            <person name="Dickey A.N."/>
            <person name="Scholl E.H."/>
            <person name="Wright F.A."/>
            <person name="Aitken M.D."/>
        </authorList>
    </citation>
    <scope>NUCLEOTIDE SEQUENCE [LARGE SCALE GENOMIC DNA]</scope>
    <source>
        <strain evidence="4">TR3.2</strain>
    </source>
</reference>
<dbReference type="SUPFAM" id="SSF143120">
    <property type="entry name" value="YefM-like"/>
    <property type="match status" value="1"/>
</dbReference>